<sequence length="202" mass="21656">MIAHLNGVLTSKTVEQAVIDVHGVGYVVTIPLSTYYTLPQVQEPAMLLTTLHVREDAMRLYGFATEDERVLFELLTSVSSIGPRLALNMLSSIPAPELHQTIAQSDVTRLQTIPGIGRKTAERVVLELKEKVGQVTLAAAVLGAGPADDGVDHLVGDVVSALLNLGYKRPEAEKAVKTARTAANGTLTLEVLLKDALQQLGR</sequence>
<accession>W4M485</accession>
<dbReference type="Pfam" id="PF07499">
    <property type="entry name" value="RuvA_C"/>
    <property type="match status" value="1"/>
</dbReference>
<comment type="caution">
    <text evidence="6">Lacks conserved residue(s) required for the propagation of feature annotation.</text>
</comment>
<dbReference type="SUPFAM" id="SSF46929">
    <property type="entry name" value="DNA helicase RuvA subunit, C-terminal domain"/>
    <property type="match status" value="1"/>
</dbReference>
<dbReference type="GO" id="GO:0000400">
    <property type="term" value="F:four-way junction DNA binding"/>
    <property type="evidence" value="ECO:0007669"/>
    <property type="project" value="UniProtKB-UniRule"/>
</dbReference>
<evidence type="ECO:0000256" key="1">
    <source>
        <dbReference type="ARBA" id="ARBA00022490"/>
    </source>
</evidence>
<keyword evidence="2 6" id="KW-0227">DNA damage</keyword>
<dbReference type="EMBL" id="AZHX01001027">
    <property type="protein sequence ID" value="ETX05164.1"/>
    <property type="molecule type" value="Genomic_DNA"/>
</dbReference>
<dbReference type="GO" id="GO:0009379">
    <property type="term" value="C:Holliday junction helicase complex"/>
    <property type="evidence" value="ECO:0007669"/>
    <property type="project" value="InterPro"/>
</dbReference>
<comment type="domain">
    <text evidence="6">Has three domains with a flexible linker between the domains II and III and assumes an 'L' shape. Domain III is highly mobile and contacts RuvB.</text>
</comment>
<dbReference type="GO" id="GO:0006281">
    <property type="term" value="P:DNA repair"/>
    <property type="evidence" value="ECO:0007669"/>
    <property type="project" value="UniProtKB-UniRule"/>
</dbReference>
<keyword evidence="5 6" id="KW-0234">DNA repair</keyword>
<dbReference type="InterPro" id="IPR000085">
    <property type="entry name" value="RuvA"/>
</dbReference>
<comment type="caution">
    <text evidence="8">The sequence shown here is derived from an EMBL/GenBank/DDBJ whole genome shotgun (WGS) entry which is preliminary data.</text>
</comment>
<dbReference type="Gene3D" id="2.40.50.140">
    <property type="entry name" value="Nucleic acid-binding proteins"/>
    <property type="match status" value="1"/>
</dbReference>
<proteinExistence type="inferred from homology"/>
<gene>
    <name evidence="6" type="primary">ruvA</name>
    <name evidence="8" type="ORF">ETSY2_24595</name>
</gene>
<dbReference type="Gene3D" id="1.10.8.10">
    <property type="entry name" value="DNA helicase RuvA subunit, C-terminal domain"/>
    <property type="match status" value="1"/>
</dbReference>
<protein>
    <recommendedName>
        <fullName evidence="6">Holliday junction branch migration complex subunit RuvA</fullName>
    </recommendedName>
</protein>
<evidence type="ECO:0000313" key="8">
    <source>
        <dbReference type="EMBL" id="ETX05164.1"/>
    </source>
</evidence>
<evidence type="ECO:0000256" key="3">
    <source>
        <dbReference type="ARBA" id="ARBA00023125"/>
    </source>
</evidence>
<organism evidence="8 9">
    <name type="scientific">Candidatus Entotheonella gemina</name>
    <dbReference type="NCBI Taxonomy" id="1429439"/>
    <lineage>
        <taxon>Bacteria</taxon>
        <taxon>Pseudomonadati</taxon>
        <taxon>Nitrospinota/Tectimicrobiota group</taxon>
        <taxon>Candidatus Tectimicrobiota</taxon>
        <taxon>Candidatus Entotheonellia</taxon>
        <taxon>Candidatus Entotheonellales</taxon>
        <taxon>Candidatus Entotheonellaceae</taxon>
        <taxon>Candidatus Entotheonella</taxon>
    </lineage>
</organism>
<dbReference type="PATRIC" id="fig|1429439.4.peg.4174"/>
<dbReference type="InterPro" id="IPR013849">
    <property type="entry name" value="DNA_helicase_Holl-junc_RuvA_I"/>
</dbReference>
<evidence type="ECO:0000256" key="5">
    <source>
        <dbReference type="ARBA" id="ARBA00023204"/>
    </source>
</evidence>
<comment type="function">
    <text evidence="6">The RuvA-RuvB-RuvC complex processes Holliday junction (HJ) DNA during genetic recombination and DNA repair, while the RuvA-RuvB complex plays an important role in the rescue of blocked DNA replication forks via replication fork reversal (RFR). RuvA specifically binds to HJ cruciform DNA, conferring on it an open structure. The RuvB hexamer acts as an ATP-dependent pump, pulling dsDNA into and through the RuvAB complex. HJ branch migration allows RuvC to scan DNA until it finds its consensus sequence, where it cleaves and resolves the cruciform DNA.</text>
</comment>
<comment type="subunit">
    <text evidence="6">Homotetramer. Forms an RuvA(8)-RuvB(12)-Holliday junction (HJ) complex. HJ DNA is sandwiched between 2 RuvA tetramers; dsDNA enters through RuvA and exits via RuvB. An RuvB hexamer assembles on each DNA strand where it exits the tetramer. Each RuvB hexamer is contacted by two RuvA subunits (via domain III) on 2 adjacent RuvB subunits; this complex drives branch migration. In the full resolvosome a probable DNA-RuvA(4)-RuvB(12)-RuvC(2) complex forms which resolves the HJ.</text>
</comment>
<feature type="region of interest" description="Domain III" evidence="6">
    <location>
        <begin position="146"/>
        <end position="202"/>
    </location>
</feature>
<feature type="domain" description="Helix-hairpin-helix DNA-binding motif class 1" evidence="7">
    <location>
        <begin position="108"/>
        <end position="127"/>
    </location>
</feature>
<name>W4M485_9BACT</name>
<dbReference type="InterPro" id="IPR003583">
    <property type="entry name" value="Hlx-hairpin-Hlx_DNA-bd_motif"/>
</dbReference>
<dbReference type="SUPFAM" id="SSF50249">
    <property type="entry name" value="Nucleic acid-binding proteins"/>
    <property type="match status" value="1"/>
</dbReference>
<dbReference type="InterPro" id="IPR036267">
    <property type="entry name" value="RuvA_C_sf"/>
</dbReference>
<evidence type="ECO:0000313" key="9">
    <source>
        <dbReference type="Proteomes" id="UP000019140"/>
    </source>
</evidence>
<dbReference type="GO" id="GO:0005524">
    <property type="term" value="F:ATP binding"/>
    <property type="evidence" value="ECO:0007669"/>
    <property type="project" value="InterPro"/>
</dbReference>
<dbReference type="HAMAP" id="MF_00031">
    <property type="entry name" value="DNA_HJ_migration_RuvA"/>
    <property type="match status" value="1"/>
</dbReference>
<dbReference type="Gene3D" id="1.10.150.20">
    <property type="entry name" value="5' to 3' exonuclease, C-terminal subdomain"/>
    <property type="match status" value="1"/>
</dbReference>
<feature type="domain" description="Helix-hairpin-helix DNA-binding motif class 1" evidence="7">
    <location>
        <begin position="73"/>
        <end position="92"/>
    </location>
</feature>
<comment type="similarity">
    <text evidence="6">Belongs to the RuvA family.</text>
</comment>
<dbReference type="Pfam" id="PF14520">
    <property type="entry name" value="HHH_5"/>
    <property type="match status" value="1"/>
</dbReference>
<evidence type="ECO:0000259" key="7">
    <source>
        <dbReference type="SMART" id="SM00278"/>
    </source>
</evidence>
<dbReference type="GO" id="GO:0006310">
    <property type="term" value="P:DNA recombination"/>
    <property type="evidence" value="ECO:0007669"/>
    <property type="project" value="UniProtKB-UniRule"/>
</dbReference>
<dbReference type="Proteomes" id="UP000019140">
    <property type="component" value="Unassembled WGS sequence"/>
</dbReference>
<dbReference type="SUPFAM" id="SSF47781">
    <property type="entry name" value="RuvA domain 2-like"/>
    <property type="match status" value="1"/>
</dbReference>
<reference evidence="8 9" key="1">
    <citation type="journal article" date="2014" name="Nature">
        <title>An environmental bacterial taxon with a large and distinct metabolic repertoire.</title>
        <authorList>
            <person name="Wilson M.C."/>
            <person name="Mori T."/>
            <person name="Ruckert C."/>
            <person name="Uria A.R."/>
            <person name="Helf M.J."/>
            <person name="Takada K."/>
            <person name="Gernert C."/>
            <person name="Steffens U.A."/>
            <person name="Heycke N."/>
            <person name="Schmitt S."/>
            <person name="Rinke C."/>
            <person name="Helfrich E.J."/>
            <person name="Brachmann A.O."/>
            <person name="Gurgui C."/>
            <person name="Wakimoto T."/>
            <person name="Kracht M."/>
            <person name="Crusemann M."/>
            <person name="Hentschel U."/>
            <person name="Abe I."/>
            <person name="Matsunaga S."/>
            <person name="Kalinowski J."/>
            <person name="Takeyama H."/>
            <person name="Piel J."/>
        </authorList>
    </citation>
    <scope>NUCLEOTIDE SEQUENCE [LARGE SCALE GENOMIC DNA]</scope>
    <source>
        <strain evidence="9">TSY2</strain>
    </source>
</reference>
<dbReference type="Pfam" id="PF01330">
    <property type="entry name" value="RuvA_N"/>
    <property type="match status" value="1"/>
</dbReference>
<dbReference type="SMART" id="SM00278">
    <property type="entry name" value="HhH1"/>
    <property type="match status" value="2"/>
</dbReference>
<dbReference type="NCBIfam" id="TIGR00084">
    <property type="entry name" value="ruvA"/>
    <property type="match status" value="1"/>
</dbReference>
<dbReference type="InterPro" id="IPR012340">
    <property type="entry name" value="NA-bd_OB-fold"/>
</dbReference>
<keyword evidence="4 6" id="KW-0233">DNA recombination</keyword>
<evidence type="ECO:0000256" key="2">
    <source>
        <dbReference type="ARBA" id="ARBA00022763"/>
    </source>
</evidence>
<evidence type="ECO:0000256" key="6">
    <source>
        <dbReference type="HAMAP-Rule" id="MF_00031"/>
    </source>
</evidence>
<dbReference type="InterPro" id="IPR011114">
    <property type="entry name" value="RuvA_C"/>
</dbReference>
<keyword evidence="1 6" id="KW-0963">Cytoplasm</keyword>
<dbReference type="AlphaFoldDB" id="W4M485"/>
<dbReference type="GO" id="GO:0009378">
    <property type="term" value="F:four-way junction helicase activity"/>
    <property type="evidence" value="ECO:0007669"/>
    <property type="project" value="InterPro"/>
</dbReference>
<dbReference type="HOGENOM" id="CLU_087936_0_0_7"/>
<dbReference type="InterPro" id="IPR010994">
    <property type="entry name" value="RuvA_2-like"/>
</dbReference>
<keyword evidence="9" id="KW-1185">Reference proteome</keyword>
<keyword evidence="3 6" id="KW-0238">DNA-binding</keyword>
<dbReference type="GO" id="GO:0005737">
    <property type="term" value="C:cytoplasm"/>
    <property type="evidence" value="ECO:0007669"/>
    <property type="project" value="UniProtKB-SubCell"/>
</dbReference>
<evidence type="ECO:0000256" key="4">
    <source>
        <dbReference type="ARBA" id="ARBA00023172"/>
    </source>
</evidence>
<feature type="region of interest" description="Domain I" evidence="6">
    <location>
        <begin position="1"/>
        <end position="64"/>
    </location>
</feature>
<dbReference type="CDD" id="cd14332">
    <property type="entry name" value="UBA_RuvA_C"/>
    <property type="match status" value="1"/>
</dbReference>
<dbReference type="GO" id="GO:0048476">
    <property type="term" value="C:Holliday junction resolvase complex"/>
    <property type="evidence" value="ECO:0007669"/>
    <property type="project" value="UniProtKB-UniRule"/>
</dbReference>
<comment type="subcellular location">
    <subcellularLocation>
        <location evidence="6">Cytoplasm</location>
    </subcellularLocation>
</comment>